<proteinExistence type="predicted"/>
<dbReference type="InterPro" id="IPR006938">
    <property type="entry name" value="DUF624"/>
</dbReference>
<evidence type="ECO:0000256" key="1">
    <source>
        <dbReference type="SAM" id="Phobius"/>
    </source>
</evidence>
<dbReference type="EMBL" id="RBVX01000010">
    <property type="protein sequence ID" value="RSL33065.1"/>
    <property type="molecule type" value="Genomic_DNA"/>
</dbReference>
<sequence>MHDATVARIDDAFRWLSRLALLNLLWLVSSLAGLFVFGAFPALTAMLGVTRKWILDKSEIPIVKTYFKQFKNDFWKANAVGWIMIAIGSILYLNFELLLNLSMDFSIVVIFAFYFIIFLFSIVTINIFPLYVHYEASIINQFKNAFIIGMVRIPVTLVLLVLAGGIAYLGVIMPTVVLFFSGSLLSYTAMRITLFSVKKIDYQVKSINETSYTG</sequence>
<dbReference type="Proteomes" id="UP000275076">
    <property type="component" value="Unassembled WGS sequence"/>
</dbReference>
<dbReference type="OrthoDB" id="2182676at2"/>
<accession>A0A3R9P7L2</accession>
<dbReference type="RefSeq" id="WP_125556130.1">
    <property type="nucleotide sequence ID" value="NZ_RBVX01000010.1"/>
</dbReference>
<protein>
    <submittedName>
        <fullName evidence="2">DUF624 domain-containing protein</fullName>
    </submittedName>
</protein>
<feature type="transmembrane region" description="Helical" evidence="1">
    <location>
        <begin position="74"/>
        <end position="93"/>
    </location>
</feature>
<keyword evidence="1" id="KW-0472">Membrane</keyword>
<name>A0A3R9P7L2_9BACI</name>
<dbReference type="Pfam" id="PF04854">
    <property type="entry name" value="DUF624"/>
    <property type="match status" value="1"/>
</dbReference>
<keyword evidence="3" id="KW-1185">Reference proteome</keyword>
<feature type="transmembrane region" description="Helical" evidence="1">
    <location>
        <begin position="105"/>
        <end position="132"/>
    </location>
</feature>
<evidence type="ECO:0000313" key="3">
    <source>
        <dbReference type="Proteomes" id="UP000275076"/>
    </source>
</evidence>
<feature type="transmembrane region" description="Helical" evidence="1">
    <location>
        <begin position="144"/>
        <end position="170"/>
    </location>
</feature>
<reference evidence="2 3" key="1">
    <citation type="submission" date="2018-10" db="EMBL/GenBank/DDBJ databases">
        <title>Draft genome sequence of Bacillus salarius IM0101, isolated from a hypersaline soil in Inner Mongolia, China.</title>
        <authorList>
            <person name="Yamprayoonswat W."/>
            <person name="Boonvisut S."/>
            <person name="Jumpathong W."/>
            <person name="Sittihan S."/>
            <person name="Ruangsuj P."/>
            <person name="Wanthongcharoen S."/>
            <person name="Thongpramul N."/>
            <person name="Pimmason S."/>
            <person name="Yu B."/>
            <person name="Yasawong M."/>
        </authorList>
    </citation>
    <scope>NUCLEOTIDE SEQUENCE [LARGE SCALE GENOMIC DNA]</scope>
    <source>
        <strain evidence="2 3">IM0101</strain>
    </source>
</reference>
<evidence type="ECO:0000313" key="2">
    <source>
        <dbReference type="EMBL" id="RSL33065.1"/>
    </source>
</evidence>
<organism evidence="2 3">
    <name type="scientific">Salibacterium salarium</name>
    <dbReference type="NCBI Taxonomy" id="284579"/>
    <lineage>
        <taxon>Bacteria</taxon>
        <taxon>Bacillati</taxon>
        <taxon>Bacillota</taxon>
        <taxon>Bacilli</taxon>
        <taxon>Bacillales</taxon>
        <taxon>Bacillaceae</taxon>
    </lineage>
</organism>
<comment type="caution">
    <text evidence="2">The sequence shown here is derived from an EMBL/GenBank/DDBJ whole genome shotgun (WGS) entry which is preliminary data.</text>
</comment>
<dbReference type="AlphaFoldDB" id="A0A3R9P7L2"/>
<gene>
    <name evidence="2" type="ORF">D7Z54_12200</name>
</gene>
<keyword evidence="1" id="KW-0812">Transmembrane</keyword>
<feature type="transmembrane region" description="Helical" evidence="1">
    <location>
        <begin position="24"/>
        <end position="49"/>
    </location>
</feature>
<feature type="transmembrane region" description="Helical" evidence="1">
    <location>
        <begin position="176"/>
        <end position="197"/>
    </location>
</feature>
<keyword evidence="1" id="KW-1133">Transmembrane helix</keyword>